<protein>
    <submittedName>
        <fullName evidence="1">Protein 4</fullName>
    </submittedName>
</protein>
<accession>A0A9N7AB58</accession>
<evidence type="ECO:0000313" key="1">
    <source>
        <dbReference type="EMBL" id="DAZ90811.1"/>
    </source>
</evidence>
<organism evidence="1">
    <name type="scientific">Sciadopitys virus 1_Chi</name>
    <dbReference type="NCBI Taxonomy" id="2977987"/>
    <lineage>
        <taxon>Viruses</taxon>
        <taxon>Riboviria</taxon>
        <taxon>Orthornavirae</taxon>
        <taxon>Negarnaviricota</taxon>
        <taxon>Haploviricotina</taxon>
        <taxon>Monjiviricetes</taxon>
        <taxon>Mononegavirales</taxon>
        <taxon>Rhabdoviridae</taxon>
    </lineage>
</organism>
<proteinExistence type="predicted"/>
<reference evidence="1" key="1">
    <citation type="journal article" date="2022" name="bioRxiv">
        <title>Unlocking the hidden genetic diversity of varicosaviruses, the neglected plant rhabdoviruses.</title>
        <authorList>
            <person name="Bejerman N."/>
            <person name="Dietzgen R.G."/>
            <person name="Debat H."/>
        </authorList>
    </citation>
    <scope>NUCLEOTIDE SEQUENCE</scope>
</reference>
<sequence>MNIIRDISVFLYHTAQWRLRVGWPVSNYPSIWEETLDMIQKIAVHCVGKCSLCGCSGKTSDCVVEHVYFSNPFRLSPTEFYTKNGAKMAYCGLYVSSLTMHKLLEDCWLIWRVYTGRSIARGSPRDPGQLFCIDCVINVLTDPDPLSLLSSTGWEAGTVPFSSTGSNP</sequence>
<name>A0A9N7AB58_9RHAB</name>
<dbReference type="EMBL" id="BK061803">
    <property type="protein sequence ID" value="DAZ90811.1"/>
    <property type="molecule type" value="Viral_cRNA"/>
</dbReference>